<protein>
    <submittedName>
        <fullName evidence="2">Uncharacterized protein</fullName>
    </submittedName>
</protein>
<feature type="non-terminal residue" evidence="2">
    <location>
        <position position="1"/>
    </location>
</feature>
<evidence type="ECO:0000256" key="1">
    <source>
        <dbReference type="SAM" id="MobiDB-lite"/>
    </source>
</evidence>
<accession>A0A820GUQ4</accession>
<feature type="compositionally biased region" description="Low complexity" evidence="1">
    <location>
        <begin position="18"/>
        <end position="31"/>
    </location>
</feature>
<comment type="caution">
    <text evidence="2">The sequence shown here is derived from an EMBL/GenBank/DDBJ whole genome shotgun (WGS) entry which is preliminary data.</text>
</comment>
<dbReference type="AlphaFoldDB" id="A0A820GUQ4"/>
<proteinExistence type="predicted"/>
<evidence type="ECO:0000313" key="2">
    <source>
        <dbReference type="EMBL" id="CAF4282878.1"/>
    </source>
</evidence>
<organism evidence="2 3">
    <name type="scientific">Rotaria sordida</name>
    <dbReference type="NCBI Taxonomy" id="392033"/>
    <lineage>
        <taxon>Eukaryota</taxon>
        <taxon>Metazoa</taxon>
        <taxon>Spiralia</taxon>
        <taxon>Gnathifera</taxon>
        <taxon>Rotifera</taxon>
        <taxon>Eurotatoria</taxon>
        <taxon>Bdelloidea</taxon>
        <taxon>Philodinida</taxon>
        <taxon>Philodinidae</taxon>
        <taxon>Rotaria</taxon>
    </lineage>
</organism>
<dbReference type="Proteomes" id="UP000663836">
    <property type="component" value="Unassembled WGS sequence"/>
</dbReference>
<name>A0A820GUQ4_9BILA</name>
<feature type="compositionally biased region" description="Acidic residues" evidence="1">
    <location>
        <begin position="1"/>
        <end position="11"/>
    </location>
</feature>
<dbReference type="EMBL" id="CAJOBD010030567">
    <property type="protein sequence ID" value="CAF4282878.1"/>
    <property type="molecule type" value="Genomic_DNA"/>
</dbReference>
<gene>
    <name evidence="2" type="ORF">JBS370_LOCUS39809</name>
</gene>
<reference evidence="2" key="1">
    <citation type="submission" date="2021-02" db="EMBL/GenBank/DDBJ databases">
        <authorList>
            <person name="Nowell W R."/>
        </authorList>
    </citation>
    <scope>NUCLEOTIDE SEQUENCE</scope>
</reference>
<sequence length="44" mass="4938">NTDINDFDDTSNMELPYTRSSSNVSSKSTSNRNKRIRNGTDIVS</sequence>
<feature type="non-terminal residue" evidence="2">
    <location>
        <position position="44"/>
    </location>
</feature>
<evidence type="ECO:0000313" key="3">
    <source>
        <dbReference type="Proteomes" id="UP000663836"/>
    </source>
</evidence>
<feature type="region of interest" description="Disordered" evidence="1">
    <location>
        <begin position="1"/>
        <end position="44"/>
    </location>
</feature>